<dbReference type="Pfam" id="PF14693">
    <property type="entry name" value="Ribosomal_TL5_C"/>
    <property type="match status" value="1"/>
</dbReference>
<organism evidence="9 10">
    <name type="scientific">SAR86 cluster bacterium</name>
    <dbReference type="NCBI Taxonomy" id="2030880"/>
    <lineage>
        <taxon>Bacteria</taxon>
        <taxon>Pseudomonadati</taxon>
        <taxon>Pseudomonadota</taxon>
        <taxon>Gammaproteobacteria</taxon>
        <taxon>SAR86 cluster</taxon>
    </lineage>
</organism>
<feature type="region of interest" description="Disordered" evidence="6">
    <location>
        <begin position="190"/>
        <end position="240"/>
    </location>
</feature>
<dbReference type="InterPro" id="IPR020930">
    <property type="entry name" value="Ribosomal_uL5_bac-type"/>
</dbReference>
<evidence type="ECO:0000259" key="8">
    <source>
        <dbReference type="Pfam" id="PF14693"/>
    </source>
</evidence>
<dbReference type="InterPro" id="IPR011035">
    <property type="entry name" value="Ribosomal_bL25/Gln-tRNA_synth"/>
</dbReference>
<accession>A0A520MVQ1</accession>
<dbReference type="Gene3D" id="2.170.120.20">
    <property type="entry name" value="Ribosomal protein L25, beta domain"/>
    <property type="match status" value="1"/>
</dbReference>
<keyword evidence="1 5" id="KW-0699">rRNA-binding</keyword>
<keyword evidence="3 5" id="KW-0689">Ribosomal protein</keyword>
<evidence type="ECO:0000256" key="5">
    <source>
        <dbReference type="HAMAP-Rule" id="MF_01334"/>
    </source>
</evidence>
<comment type="caution">
    <text evidence="9">The sequence shown here is derived from an EMBL/GenBank/DDBJ whole genome shotgun (WGS) entry which is preliminary data.</text>
</comment>
<dbReference type="InterPro" id="IPR001021">
    <property type="entry name" value="Ribosomal_bL25_long"/>
</dbReference>
<dbReference type="Pfam" id="PF01386">
    <property type="entry name" value="Ribosomal_L25p"/>
    <property type="match status" value="1"/>
</dbReference>
<dbReference type="NCBIfam" id="NF004612">
    <property type="entry name" value="PRK05943.1"/>
    <property type="match status" value="1"/>
</dbReference>
<dbReference type="NCBIfam" id="TIGR00731">
    <property type="entry name" value="bL25_bact_ctc"/>
    <property type="match status" value="1"/>
</dbReference>
<protein>
    <recommendedName>
        <fullName evidence="5">Large ribosomal subunit protein bL25</fullName>
    </recommendedName>
    <alternativeName>
        <fullName evidence="5">General stress protein CTC</fullName>
    </alternativeName>
</protein>
<evidence type="ECO:0000313" key="10">
    <source>
        <dbReference type="Proteomes" id="UP000315498"/>
    </source>
</evidence>
<reference evidence="9 10" key="1">
    <citation type="submission" date="2019-02" db="EMBL/GenBank/DDBJ databases">
        <title>Prokaryotic population dynamics and viral predation in marine succession experiment using metagenomics: the confinement effect.</title>
        <authorList>
            <person name="Haro-Moreno J.M."/>
            <person name="Rodriguez-Valera F."/>
            <person name="Lopez-Perez M."/>
        </authorList>
    </citation>
    <scope>NUCLEOTIDE SEQUENCE [LARGE SCALE GENOMIC DNA]</scope>
    <source>
        <strain evidence="9">MED-G161</strain>
    </source>
</reference>
<comment type="subunit">
    <text evidence="5">Part of the 50S ribosomal subunit; part of the 5S rRNA/L5/L18/L25 subcomplex. Contacts the 5S rRNA. Binds to the 5S rRNA independently of L5 and L18.</text>
</comment>
<proteinExistence type="inferred from homology"/>
<dbReference type="InterPro" id="IPR029751">
    <property type="entry name" value="Ribosomal_L25_dom"/>
</dbReference>
<evidence type="ECO:0000256" key="6">
    <source>
        <dbReference type="SAM" id="MobiDB-lite"/>
    </source>
</evidence>
<dbReference type="InterPro" id="IPR037121">
    <property type="entry name" value="Ribosomal_bL25_C"/>
</dbReference>
<gene>
    <name evidence="5" type="primary">rplY</name>
    <name evidence="5" type="synonym">ctc</name>
    <name evidence="9" type="ORF">EVA94_01270</name>
</gene>
<dbReference type="GO" id="GO:0003735">
    <property type="term" value="F:structural constituent of ribosome"/>
    <property type="evidence" value="ECO:0007669"/>
    <property type="project" value="InterPro"/>
</dbReference>
<comment type="function">
    <text evidence="5">This is one of the proteins that binds to the 5S RNA in the ribosome where it forms part of the central protuberance.</text>
</comment>
<comment type="similarity">
    <text evidence="5">Belongs to the bacterial ribosomal protein bL25 family. CTC subfamily.</text>
</comment>
<dbReference type="InterPro" id="IPR020057">
    <property type="entry name" value="Ribosomal_bL25_b-dom"/>
</dbReference>
<dbReference type="NCBIfam" id="NF004128">
    <property type="entry name" value="PRK05618.1-2"/>
    <property type="match status" value="1"/>
</dbReference>
<dbReference type="SUPFAM" id="SSF50715">
    <property type="entry name" value="Ribosomal protein L25-like"/>
    <property type="match status" value="1"/>
</dbReference>
<dbReference type="GO" id="GO:0022625">
    <property type="term" value="C:cytosolic large ribosomal subunit"/>
    <property type="evidence" value="ECO:0007669"/>
    <property type="project" value="TreeGrafter"/>
</dbReference>
<evidence type="ECO:0000259" key="7">
    <source>
        <dbReference type="Pfam" id="PF01386"/>
    </source>
</evidence>
<sequence length="240" mass="26596">MTDQITLNADLRERTGSNKAREIRKVDGMVPAIVYGDEKETVNIKLKLNELTKASENELFYTQVLLIKTEGNEEKVVLKELQKDPAKGKFLHADFQRVSRKTKLKVVIPVNFINEDECLGIKEDGGVVAKAIREIEIMCLAGNIPESIDIDIEKLHLGESIRLTEISLPEGSEIPGLTEETDQMVVSINEPRAIEEDPIEEEVELEEGEVAEGDATSEEASENDSASSDEPSKEDGSEES</sequence>
<dbReference type="CDD" id="cd00495">
    <property type="entry name" value="Ribosomal_L25_TL5_CTC"/>
    <property type="match status" value="1"/>
</dbReference>
<dbReference type="PANTHER" id="PTHR33284">
    <property type="entry name" value="RIBOSOMAL PROTEIN L25/GLN-TRNA SYNTHETASE, ANTI-CODON-BINDING DOMAIN-CONTAINING PROTEIN"/>
    <property type="match status" value="1"/>
</dbReference>
<dbReference type="GO" id="GO:0008097">
    <property type="term" value="F:5S rRNA binding"/>
    <property type="evidence" value="ECO:0007669"/>
    <property type="project" value="InterPro"/>
</dbReference>
<name>A0A520MVQ1_9GAMM</name>
<evidence type="ECO:0000256" key="3">
    <source>
        <dbReference type="ARBA" id="ARBA00022980"/>
    </source>
</evidence>
<dbReference type="EMBL" id="SHBG01000007">
    <property type="protein sequence ID" value="RZO25300.1"/>
    <property type="molecule type" value="Genomic_DNA"/>
</dbReference>
<evidence type="ECO:0000256" key="2">
    <source>
        <dbReference type="ARBA" id="ARBA00022884"/>
    </source>
</evidence>
<feature type="compositionally biased region" description="Acidic residues" evidence="6">
    <location>
        <begin position="196"/>
        <end position="222"/>
    </location>
</feature>
<feature type="domain" description="Large ribosomal subunit protein bL25 beta" evidence="8">
    <location>
        <begin position="103"/>
        <end position="192"/>
    </location>
</feature>
<dbReference type="PANTHER" id="PTHR33284:SF1">
    <property type="entry name" value="RIBOSOMAL PROTEIN L25_GLN-TRNA SYNTHETASE, ANTI-CODON-BINDING DOMAIN-CONTAINING PROTEIN"/>
    <property type="match status" value="1"/>
</dbReference>
<dbReference type="AlphaFoldDB" id="A0A520MVQ1"/>
<dbReference type="GO" id="GO:0006412">
    <property type="term" value="P:translation"/>
    <property type="evidence" value="ECO:0007669"/>
    <property type="project" value="UniProtKB-UniRule"/>
</dbReference>
<dbReference type="HAMAP" id="MF_01334">
    <property type="entry name" value="Ribosomal_bL25_CTC"/>
    <property type="match status" value="1"/>
</dbReference>
<feature type="compositionally biased region" description="Basic and acidic residues" evidence="6">
    <location>
        <begin position="230"/>
        <end position="240"/>
    </location>
</feature>
<dbReference type="Gene3D" id="2.40.240.10">
    <property type="entry name" value="Ribosomal Protein L25, Chain P"/>
    <property type="match status" value="1"/>
</dbReference>
<dbReference type="InterPro" id="IPR020056">
    <property type="entry name" value="Rbsml_bL25/Gln-tRNA_synth_N"/>
</dbReference>
<dbReference type="Proteomes" id="UP000315498">
    <property type="component" value="Unassembled WGS sequence"/>
</dbReference>
<dbReference type="NCBIfam" id="NF004130">
    <property type="entry name" value="PRK05618.1-5"/>
    <property type="match status" value="1"/>
</dbReference>
<evidence type="ECO:0000256" key="1">
    <source>
        <dbReference type="ARBA" id="ARBA00022730"/>
    </source>
</evidence>
<keyword evidence="4 5" id="KW-0687">Ribonucleoprotein</keyword>
<evidence type="ECO:0000256" key="4">
    <source>
        <dbReference type="ARBA" id="ARBA00023274"/>
    </source>
</evidence>
<keyword evidence="2 5" id="KW-0694">RNA-binding</keyword>
<feature type="domain" description="Large ribosomal subunit protein bL25 L25" evidence="7">
    <location>
        <begin position="7"/>
        <end position="95"/>
    </location>
</feature>
<evidence type="ECO:0000313" key="9">
    <source>
        <dbReference type="EMBL" id="RZO25300.1"/>
    </source>
</evidence>